<organism evidence="2 3">
    <name type="scientific">Chaetoceros tenuissimus</name>
    <dbReference type="NCBI Taxonomy" id="426638"/>
    <lineage>
        <taxon>Eukaryota</taxon>
        <taxon>Sar</taxon>
        <taxon>Stramenopiles</taxon>
        <taxon>Ochrophyta</taxon>
        <taxon>Bacillariophyta</taxon>
        <taxon>Coscinodiscophyceae</taxon>
        <taxon>Chaetocerotophycidae</taxon>
        <taxon>Chaetocerotales</taxon>
        <taxon>Chaetocerotaceae</taxon>
        <taxon>Chaetoceros</taxon>
    </lineage>
</organism>
<dbReference type="AlphaFoldDB" id="A0AAD3CI02"/>
<feature type="compositionally biased region" description="Low complexity" evidence="1">
    <location>
        <begin position="53"/>
        <end position="63"/>
    </location>
</feature>
<dbReference type="EMBL" id="BLLK01000020">
    <property type="protein sequence ID" value="GFH45505.1"/>
    <property type="molecule type" value="Genomic_DNA"/>
</dbReference>
<feature type="region of interest" description="Disordered" evidence="1">
    <location>
        <begin position="29"/>
        <end position="63"/>
    </location>
</feature>
<feature type="compositionally biased region" description="Polar residues" evidence="1">
    <location>
        <begin position="35"/>
        <end position="46"/>
    </location>
</feature>
<name>A0AAD3CI02_9STRA</name>
<comment type="caution">
    <text evidence="2">The sequence shown here is derived from an EMBL/GenBank/DDBJ whole genome shotgun (WGS) entry which is preliminary data.</text>
</comment>
<evidence type="ECO:0000256" key="1">
    <source>
        <dbReference type="SAM" id="MobiDB-lite"/>
    </source>
</evidence>
<protein>
    <submittedName>
        <fullName evidence="2">Uncharacterized protein</fullName>
    </submittedName>
</protein>
<proteinExistence type="predicted"/>
<reference evidence="2 3" key="1">
    <citation type="journal article" date="2021" name="Sci. Rep.">
        <title>The genome of the diatom Chaetoceros tenuissimus carries an ancient integrated fragment of an extant virus.</title>
        <authorList>
            <person name="Hongo Y."/>
            <person name="Kimura K."/>
            <person name="Takaki Y."/>
            <person name="Yoshida Y."/>
            <person name="Baba S."/>
            <person name="Kobayashi G."/>
            <person name="Nagasaki K."/>
            <person name="Hano T."/>
            <person name="Tomaru Y."/>
        </authorList>
    </citation>
    <scope>NUCLEOTIDE SEQUENCE [LARGE SCALE GENOMIC DNA]</scope>
    <source>
        <strain evidence="2 3">NIES-3715</strain>
    </source>
</reference>
<evidence type="ECO:0000313" key="3">
    <source>
        <dbReference type="Proteomes" id="UP001054902"/>
    </source>
</evidence>
<gene>
    <name evidence="2" type="ORF">CTEN210_01979</name>
</gene>
<sequence>MNFERLHAIENHQVYNPFLAKSRIQQEKSDDFQPWSKSDSSSSLTRGSKIGKKSSLSNLSVGSSDSYDNTLNEAINVIDQARFQRNRSAVRTGRKLLLDDTLHIRADTKDTQSSDNNFSRFSNNLALFDSLPKQSLPSRKKKSRSNEKRVAEISQIMKELKVCQGNISKYTGSSEESSAKTSETSAMDRRVANMKSMEELFKTCDDLLETFVKRSEDSFASRCSKNYRSTPNLKTMRRSSRSSFAVACTGSLARRRRSSVRFDLTQNEVFDI</sequence>
<accession>A0AAD3CI02</accession>
<keyword evidence="3" id="KW-1185">Reference proteome</keyword>
<evidence type="ECO:0000313" key="2">
    <source>
        <dbReference type="EMBL" id="GFH45505.1"/>
    </source>
</evidence>
<dbReference type="Proteomes" id="UP001054902">
    <property type="component" value="Unassembled WGS sequence"/>
</dbReference>